<name>A0A5M9GV94_9SPHI</name>
<evidence type="ECO:0000313" key="5">
    <source>
        <dbReference type="Proteomes" id="UP000322918"/>
    </source>
</evidence>
<evidence type="ECO:0000313" key="4">
    <source>
        <dbReference type="EMBL" id="KAA8478526.1"/>
    </source>
</evidence>
<comment type="caution">
    <text evidence="4">The sequence shown here is derived from an EMBL/GenBank/DDBJ whole genome shotgun (WGS) entry which is preliminary data.</text>
</comment>
<gene>
    <name evidence="4" type="ORF">F1649_17625</name>
</gene>
<dbReference type="Pfam" id="PF00011">
    <property type="entry name" value="HSP20"/>
    <property type="match status" value="1"/>
</dbReference>
<keyword evidence="5" id="KW-1185">Reference proteome</keyword>
<dbReference type="AlphaFoldDB" id="A0A5M9GV94"/>
<protein>
    <submittedName>
        <fullName evidence="4">Hsp20/alpha crystallin family protein</fullName>
    </submittedName>
</protein>
<evidence type="ECO:0000259" key="3">
    <source>
        <dbReference type="PROSITE" id="PS01031"/>
    </source>
</evidence>
<reference evidence="4 5" key="1">
    <citation type="submission" date="2019-09" db="EMBL/GenBank/DDBJ databases">
        <title>Pararcticibacter amylolyticus gen. nov., sp. nov., isolated from a rottenly hemp rope, and reclassification of Pedobacter tournemirensis as Pararcticibacter tournemirensis comb. nov.</title>
        <authorList>
            <person name="Cai Y."/>
        </authorList>
    </citation>
    <scope>NUCLEOTIDE SEQUENCE [LARGE SCALE GENOMIC DNA]</scope>
    <source>
        <strain evidence="4 5">TF5-37.2-LB10</strain>
    </source>
</reference>
<sequence>MTLVKFANGNNGSALKPWFNDVFDSVFNDSYVADRLTSRIPAVNIAESESDFHIELAVPGLKKEDFKINLDKNILNISAEKKNETTPEGKKYNRREYSYSSFVRSFTLPETADYSKIEAEYVDGILKVNVAKREEAKVLSREISVK</sequence>
<dbReference type="Proteomes" id="UP000322918">
    <property type="component" value="Unassembled WGS sequence"/>
</dbReference>
<dbReference type="CDD" id="cd06464">
    <property type="entry name" value="ACD_sHsps-like"/>
    <property type="match status" value="1"/>
</dbReference>
<dbReference type="InterPro" id="IPR002068">
    <property type="entry name" value="A-crystallin/Hsp20_dom"/>
</dbReference>
<organism evidence="4 5">
    <name type="scientific">Arcticibacter tournemirensis</name>
    <dbReference type="NCBI Taxonomy" id="699437"/>
    <lineage>
        <taxon>Bacteria</taxon>
        <taxon>Pseudomonadati</taxon>
        <taxon>Bacteroidota</taxon>
        <taxon>Sphingobacteriia</taxon>
        <taxon>Sphingobacteriales</taxon>
        <taxon>Sphingobacteriaceae</taxon>
        <taxon>Arcticibacter</taxon>
    </lineage>
</organism>
<accession>A0A5M9GV94</accession>
<dbReference type="InterPro" id="IPR008978">
    <property type="entry name" value="HSP20-like_chaperone"/>
</dbReference>
<dbReference type="Gene3D" id="2.60.40.790">
    <property type="match status" value="1"/>
</dbReference>
<dbReference type="SUPFAM" id="SSF49764">
    <property type="entry name" value="HSP20-like chaperones"/>
    <property type="match status" value="1"/>
</dbReference>
<dbReference type="RefSeq" id="WP_141815361.1">
    <property type="nucleotide sequence ID" value="NZ_VFPL01000001.1"/>
</dbReference>
<evidence type="ECO:0000256" key="1">
    <source>
        <dbReference type="PROSITE-ProRule" id="PRU00285"/>
    </source>
</evidence>
<comment type="similarity">
    <text evidence="1 2">Belongs to the small heat shock protein (HSP20) family.</text>
</comment>
<dbReference type="PROSITE" id="PS01031">
    <property type="entry name" value="SHSP"/>
    <property type="match status" value="1"/>
</dbReference>
<dbReference type="EMBL" id="VWNE01000032">
    <property type="protein sequence ID" value="KAA8478526.1"/>
    <property type="molecule type" value="Genomic_DNA"/>
</dbReference>
<dbReference type="OrthoDB" id="9814487at2"/>
<dbReference type="PANTHER" id="PTHR11527">
    <property type="entry name" value="HEAT-SHOCK PROTEIN 20 FAMILY MEMBER"/>
    <property type="match status" value="1"/>
</dbReference>
<feature type="domain" description="SHSP" evidence="3">
    <location>
        <begin position="34"/>
        <end position="146"/>
    </location>
</feature>
<evidence type="ECO:0000256" key="2">
    <source>
        <dbReference type="RuleBase" id="RU003616"/>
    </source>
</evidence>
<proteinExistence type="inferred from homology"/>
<dbReference type="InterPro" id="IPR031107">
    <property type="entry name" value="Small_HSP"/>
</dbReference>